<evidence type="ECO:0000256" key="1">
    <source>
        <dbReference type="SAM" id="MobiDB-lite"/>
    </source>
</evidence>
<accession>A0A1D2NF94</accession>
<reference evidence="2 3" key="1">
    <citation type="journal article" date="2016" name="Genome Biol. Evol.">
        <title>Gene Family Evolution Reflects Adaptation to Soil Environmental Stressors in the Genome of the Collembolan Orchesella cincta.</title>
        <authorList>
            <person name="Faddeeva-Vakhrusheva A."/>
            <person name="Derks M.F."/>
            <person name="Anvar S.Y."/>
            <person name="Agamennone V."/>
            <person name="Suring W."/>
            <person name="Smit S."/>
            <person name="van Straalen N.M."/>
            <person name="Roelofs D."/>
        </authorList>
    </citation>
    <scope>NUCLEOTIDE SEQUENCE [LARGE SCALE GENOMIC DNA]</scope>
    <source>
        <tissue evidence="2">Mixed pool</tissue>
    </source>
</reference>
<evidence type="ECO:0000313" key="3">
    <source>
        <dbReference type="Proteomes" id="UP000094527"/>
    </source>
</evidence>
<keyword evidence="3" id="KW-1185">Reference proteome</keyword>
<gene>
    <name evidence="2" type="ORF">Ocin01_02910</name>
</gene>
<comment type="caution">
    <text evidence="2">The sequence shown here is derived from an EMBL/GenBank/DDBJ whole genome shotgun (WGS) entry which is preliminary data.</text>
</comment>
<organism evidence="2 3">
    <name type="scientific">Orchesella cincta</name>
    <name type="common">Springtail</name>
    <name type="synonym">Podura cincta</name>
    <dbReference type="NCBI Taxonomy" id="48709"/>
    <lineage>
        <taxon>Eukaryota</taxon>
        <taxon>Metazoa</taxon>
        <taxon>Ecdysozoa</taxon>
        <taxon>Arthropoda</taxon>
        <taxon>Hexapoda</taxon>
        <taxon>Collembola</taxon>
        <taxon>Entomobryomorpha</taxon>
        <taxon>Entomobryoidea</taxon>
        <taxon>Orchesellidae</taxon>
        <taxon>Orchesellinae</taxon>
        <taxon>Orchesella</taxon>
    </lineage>
</organism>
<proteinExistence type="predicted"/>
<sequence length="53" mass="5867">MPLAHQLGVPWGDTKRPPPSNSEVEEMLVDDHVDVSLLCFLNSILTTRATSFT</sequence>
<name>A0A1D2NF94_ORCCI</name>
<dbReference type="AlphaFoldDB" id="A0A1D2NF94"/>
<feature type="region of interest" description="Disordered" evidence="1">
    <location>
        <begin position="1"/>
        <end position="22"/>
    </location>
</feature>
<protein>
    <submittedName>
        <fullName evidence="2">Uncharacterized protein</fullName>
    </submittedName>
</protein>
<dbReference type="EMBL" id="LJIJ01000064">
    <property type="protein sequence ID" value="ODN03775.1"/>
    <property type="molecule type" value="Genomic_DNA"/>
</dbReference>
<evidence type="ECO:0000313" key="2">
    <source>
        <dbReference type="EMBL" id="ODN03775.1"/>
    </source>
</evidence>
<dbReference type="Proteomes" id="UP000094527">
    <property type="component" value="Unassembled WGS sequence"/>
</dbReference>